<proteinExistence type="predicted"/>
<dbReference type="InterPro" id="IPR035892">
    <property type="entry name" value="C2_domain_sf"/>
</dbReference>
<feature type="compositionally biased region" description="Polar residues" evidence="1">
    <location>
        <begin position="253"/>
        <end position="264"/>
    </location>
</feature>
<evidence type="ECO:0000259" key="2">
    <source>
        <dbReference type="PROSITE" id="PS50004"/>
    </source>
</evidence>
<feature type="region of interest" description="Disordered" evidence="1">
    <location>
        <begin position="621"/>
        <end position="683"/>
    </location>
</feature>
<feature type="compositionally biased region" description="Low complexity" evidence="1">
    <location>
        <begin position="496"/>
        <end position="516"/>
    </location>
</feature>
<feature type="domain" description="C2" evidence="2">
    <location>
        <begin position="1"/>
        <end position="110"/>
    </location>
</feature>
<comment type="caution">
    <text evidence="3">The sequence shown here is derived from an EMBL/GenBank/DDBJ whole genome shotgun (WGS) entry which is preliminary data.</text>
</comment>
<dbReference type="InterPro" id="IPR000008">
    <property type="entry name" value="C2_dom"/>
</dbReference>
<dbReference type="AlphaFoldDB" id="A0A176VER7"/>
<evidence type="ECO:0000256" key="1">
    <source>
        <dbReference type="SAM" id="MobiDB-lite"/>
    </source>
</evidence>
<dbReference type="PROSITE" id="PS50004">
    <property type="entry name" value="C2"/>
    <property type="match status" value="1"/>
</dbReference>
<feature type="compositionally biased region" description="Polar residues" evidence="1">
    <location>
        <begin position="379"/>
        <end position="391"/>
    </location>
</feature>
<feature type="compositionally biased region" description="Polar residues" evidence="1">
    <location>
        <begin position="280"/>
        <end position="298"/>
    </location>
</feature>
<dbReference type="Gene3D" id="2.60.40.150">
    <property type="entry name" value="C2 domain"/>
    <property type="match status" value="1"/>
</dbReference>
<dbReference type="Proteomes" id="UP000077202">
    <property type="component" value="Unassembled WGS sequence"/>
</dbReference>
<name>A0A176VER7_MARPO</name>
<reference evidence="3" key="1">
    <citation type="submission" date="2016-03" db="EMBL/GenBank/DDBJ databases">
        <title>Mechanisms controlling the formation of the plant cell surface in tip-growing cells are functionally conserved among land plants.</title>
        <authorList>
            <person name="Honkanen S."/>
            <person name="Jones V.A."/>
            <person name="Morieri G."/>
            <person name="Champion C."/>
            <person name="Hetherington A.J."/>
            <person name="Kelly S."/>
            <person name="Saint-Marcoux D."/>
            <person name="Proust H."/>
            <person name="Prescott H."/>
            <person name="Dolan L."/>
        </authorList>
    </citation>
    <scope>NUCLEOTIDE SEQUENCE [LARGE SCALE GENOMIC DNA]</scope>
    <source>
        <tissue evidence="3">Whole gametophyte</tissue>
    </source>
</reference>
<accession>A0A176VER7</accession>
<evidence type="ECO:0000313" key="4">
    <source>
        <dbReference type="Proteomes" id="UP000077202"/>
    </source>
</evidence>
<feature type="compositionally biased region" description="Polar residues" evidence="1">
    <location>
        <begin position="199"/>
        <end position="226"/>
    </location>
</feature>
<gene>
    <name evidence="3" type="ORF">AXG93_1860s1400</name>
</gene>
<dbReference type="InterPro" id="IPR052981">
    <property type="entry name" value="Ingression_C2_domain"/>
</dbReference>
<organism evidence="3 4">
    <name type="scientific">Marchantia polymorpha subsp. ruderalis</name>
    <dbReference type="NCBI Taxonomy" id="1480154"/>
    <lineage>
        <taxon>Eukaryota</taxon>
        <taxon>Viridiplantae</taxon>
        <taxon>Streptophyta</taxon>
        <taxon>Embryophyta</taxon>
        <taxon>Marchantiophyta</taxon>
        <taxon>Marchantiopsida</taxon>
        <taxon>Marchantiidae</taxon>
        <taxon>Marchantiales</taxon>
        <taxon>Marchantiaceae</taxon>
        <taxon>Marchantia</taxon>
    </lineage>
</organism>
<feature type="compositionally biased region" description="Basic residues" evidence="1">
    <location>
        <begin position="674"/>
        <end position="683"/>
    </location>
</feature>
<protein>
    <recommendedName>
        <fullName evidence="2">C2 domain-containing protein</fullName>
    </recommendedName>
</protein>
<evidence type="ECO:0000313" key="3">
    <source>
        <dbReference type="EMBL" id="OAE19330.1"/>
    </source>
</evidence>
<dbReference type="EMBL" id="LVLJ01003902">
    <property type="protein sequence ID" value="OAE19330.1"/>
    <property type="molecule type" value="Genomic_DNA"/>
</dbReference>
<feature type="region of interest" description="Disordered" evidence="1">
    <location>
        <begin position="176"/>
        <end position="549"/>
    </location>
</feature>
<keyword evidence="4" id="KW-1185">Reference proteome</keyword>
<feature type="compositionally biased region" description="Polar residues" evidence="1">
    <location>
        <begin position="430"/>
        <end position="491"/>
    </location>
</feature>
<dbReference type="SUPFAM" id="SSF49562">
    <property type="entry name" value="C2 domain (Calcium/lipid-binding domain, CaLB)"/>
    <property type="match status" value="1"/>
</dbReference>
<dbReference type="PANTHER" id="PTHR47052">
    <property type="entry name" value="CONSERVED SERINE PROLINE-RICH PROTEIN (AFU_ORTHOLOGUE AFUA_2G01790)"/>
    <property type="match status" value="1"/>
</dbReference>
<dbReference type="CDD" id="cd00030">
    <property type="entry name" value="C2"/>
    <property type="match status" value="1"/>
</dbReference>
<feature type="compositionally biased region" description="Low complexity" evidence="1">
    <location>
        <begin position="538"/>
        <end position="549"/>
    </location>
</feature>
<sequence length="683" mass="74664">MAPGGLLHVTVVSANLLNATDGGSDSATDDAYASVVCGSHQFNTNTVTNHETRPSWNESHTFQFEEYNELEAQHILVEIFAEKPRLDELLGLAKIPLSKVIASGDETSVHSLNRPDDVYSGHVKVSMKWDSKQLKVTAAKSAYPEAFVPCARYDPNASTAKPPSLVVDEQARRGTYGDMSQQQDEDGAQDTPERRAHQRSSSYPSRAYNFSSGYSPAASPSNSNRGHQPKGSYDGSYAPASQGYPPRSPGHPLNNSSQSLGQQPPISPGSHHNGYPPHSPGSNGYSSNGHPVEPQQSPREPGPVGAGQNGRGSAPHVPYVANQGQQTGVIGGHVPYQKRGAGEADPASLDPKLPDDLPTSKMSKSRQAEMAKLAELSRLTESAKNLSTGFAQPQHGREPQQVPAPRARNDTIPPQQQQIQATPRPRNDVLPSQQQQLQGSTKARNDIIPSQQHQQVPNSSKARSDMVLTQQQQLQISSKARNEIVPSQHQQPHGAPRQNNPIISQQQQFQSTSRPNNHVIPSQQQQLHASARPRHEAAATPQVAQATPPRSITVFQGPVYDGVQQKSQNEAQNPRVQQRTTYGLPQQMVHTPLREQHESHDRNGNGVQQETSSNHLQIVAHRPEADKKPPHKLDKAARKAEKEAQKAAKGKEGQKGEKPERESHVSHIRQTLKMLRKTSKIFR</sequence>
<feature type="compositionally biased region" description="Polar residues" evidence="1">
    <location>
        <begin position="519"/>
        <end position="528"/>
    </location>
</feature>
<dbReference type="PANTHER" id="PTHR47052:SF3">
    <property type="entry name" value="INGRESSION PROTEIN 1"/>
    <property type="match status" value="1"/>
</dbReference>
<dbReference type="Pfam" id="PF00168">
    <property type="entry name" value="C2"/>
    <property type="match status" value="1"/>
</dbReference>
<feature type="compositionally biased region" description="Basic and acidic residues" evidence="1">
    <location>
        <begin position="621"/>
        <end position="665"/>
    </location>
</feature>
<dbReference type="SMART" id="SM00239">
    <property type="entry name" value="C2"/>
    <property type="match status" value="1"/>
</dbReference>